<dbReference type="EMBL" id="JADIMH010000017">
    <property type="protein sequence ID" value="MBO8466829.1"/>
    <property type="molecule type" value="Genomic_DNA"/>
</dbReference>
<dbReference type="AlphaFoldDB" id="A0A9D9I6F8"/>
<evidence type="ECO:0000256" key="2">
    <source>
        <dbReference type="ARBA" id="ARBA00023015"/>
    </source>
</evidence>
<dbReference type="InterPro" id="IPR005650">
    <property type="entry name" value="BlaI_family"/>
</dbReference>
<reference evidence="5" key="2">
    <citation type="journal article" date="2021" name="PeerJ">
        <title>Extensive microbial diversity within the chicken gut microbiome revealed by metagenomics and culture.</title>
        <authorList>
            <person name="Gilroy R."/>
            <person name="Ravi A."/>
            <person name="Getino M."/>
            <person name="Pursley I."/>
            <person name="Horton D.L."/>
            <person name="Alikhan N.F."/>
            <person name="Baker D."/>
            <person name="Gharbi K."/>
            <person name="Hall N."/>
            <person name="Watson M."/>
            <person name="Adriaenssens E.M."/>
            <person name="Foster-Nyarko E."/>
            <person name="Jarju S."/>
            <person name="Secka A."/>
            <person name="Antonio M."/>
            <person name="Oren A."/>
            <person name="Chaudhuri R.R."/>
            <person name="La Ragione R."/>
            <person name="Hildebrand F."/>
            <person name="Pallen M.J."/>
        </authorList>
    </citation>
    <scope>NUCLEOTIDE SEQUENCE</scope>
    <source>
        <strain evidence="5">B1-15692</strain>
    </source>
</reference>
<reference evidence="5" key="1">
    <citation type="submission" date="2020-10" db="EMBL/GenBank/DDBJ databases">
        <authorList>
            <person name="Gilroy R."/>
        </authorList>
    </citation>
    <scope>NUCLEOTIDE SEQUENCE</scope>
    <source>
        <strain evidence="5">B1-15692</strain>
    </source>
</reference>
<dbReference type="InterPro" id="IPR036390">
    <property type="entry name" value="WH_DNA-bd_sf"/>
</dbReference>
<proteinExistence type="inferred from homology"/>
<keyword evidence="2" id="KW-0805">Transcription regulation</keyword>
<evidence type="ECO:0000313" key="6">
    <source>
        <dbReference type="Proteomes" id="UP000823660"/>
    </source>
</evidence>
<evidence type="ECO:0000256" key="3">
    <source>
        <dbReference type="ARBA" id="ARBA00023125"/>
    </source>
</evidence>
<dbReference type="SUPFAM" id="SSF46785">
    <property type="entry name" value="Winged helix' DNA-binding domain"/>
    <property type="match status" value="1"/>
</dbReference>
<keyword evidence="4" id="KW-0804">Transcription</keyword>
<dbReference type="Gene3D" id="1.10.10.10">
    <property type="entry name" value="Winged helix-like DNA-binding domain superfamily/Winged helix DNA-binding domain"/>
    <property type="match status" value="1"/>
</dbReference>
<comment type="caution">
    <text evidence="5">The sequence shown here is derived from an EMBL/GenBank/DDBJ whole genome shotgun (WGS) entry which is preliminary data.</text>
</comment>
<dbReference type="InterPro" id="IPR036388">
    <property type="entry name" value="WH-like_DNA-bd_sf"/>
</dbReference>
<evidence type="ECO:0000256" key="4">
    <source>
        <dbReference type="ARBA" id="ARBA00023163"/>
    </source>
</evidence>
<dbReference type="PIRSF" id="PIRSF019455">
    <property type="entry name" value="CopR_AtkY"/>
    <property type="match status" value="1"/>
</dbReference>
<organism evidence="5 6">
    <name type="scientific">Candidatus Cryptobacteroides faecipullorum</name>
    <dbReference type="NCBI Taxonomy" id="2840764"/>
    <lineage>
        <taxon>Bacteria</taxon>
        <taxon>Pseudomonadati</taxon>
        <taxon>Bacteroidota</taxon>
        <taxon>Bacteroidia</taxon>
        <taxon>Bacteroidales</taxon>
        <taxon>Candidatus Cryptobacteroides</taxon>
    </lineage>
</organism>
<keyword evidence="3" id="KW-0238">DNA-binding</keyword>
<name>A0A9D9I6F8_9BACT</name>
<gene>
    <name evidence="5" type="ORF">IAB99_03595</name>
</gene>
<evidence type="ECO:0000313" key="5">
    <source>
        <dbReference type="EMBL" id="MBO8466829.1"/>
    </source>
</evidence>
<accession>A0A9D9I6F8</accession>
<dbReference type="Proteomes" id="UP000823660">
    <property type="component" value="Unassembled WGS sequence"/>
</dbReference>
<protein>
    <submittedName>
        <fullName evidence="5">BlaI/MecI/CopY family transcriptional regulator</fullName>
    </submittedName>
</protein>
<dbReference type="GO" id="GO:0003677">
    <property type="term" value="F:DNA binding"/>
    <property type="evidence" value="ECO:0007669"/>
    <property type="project" value="UniProtKB-KW"/>
</dbReference>
<dbReference type="GO" id="GO:0045892">
    <property type="term" value="P:negative regulation of DNA-templated transcription"/>
    <property type="evidence" value="ECO:0007669"/>
    <property type="project" value="InterPro"/>
</dbReference>
<sequence>MGRNKAIGLTAKEEEIMDLFWDNGPMFVRELLDHYGEPKPHFNTLSTIVRSLEDKGFLSHRSYGKTYRYYAVVKREEYRKESLRSVIMKYFDASPFSAVSALVKSEELSADELRKLLDMVERGE</sequence>
<dbReference type="Gene3D" id="1.10.4040.10">
    <property type="entry name" value="Penicillinase repressor domain"/>
    <property type="match status" value="1"/>
</dbReference>
<dbReference type="Pfam" id="PF03965">
    <property type="entry name" value="Penicillinase_R"/>
    <property type="match status" value="1"/>
</dbReference>
<comment type="similarity">
    <text evidence="1">Belongs to the BlaI transcriptional regulatory family.</text>
</comment>
<evidence type="ECO:0000256" key="1">
    <source>
        <dbReference type="ARBA" id="ARBA00011046"/>
    </source>
</evidence>